<evidence type="ECO:0000313" key="2">
    <source>
        <dbReference type="Proteomes" id="UP000274046"/>
    </source>
</evidence>
<dbReference type="AlphaFoldDB" id="A0A3N0BTP9"/>
<accession>A0A3N0BTP9</accession>
<reference evidence="1 2" key="1">
    <citation type="submission" date="2018-10" db="EMBL/GenBank/DDBJ databases">
        <title>Genome sequencing of Pedobacter jejuensis TNB23.</title>
        <authorList>
            <person name="Cho Y.-J."/>
            <person name="Cho A."/>
            <person name="Kim O.-S."/>
        </authorList>
    </citation>
    <scope>NUCLEOTIDE SEQUENCE [LARGE SCALE GENOMIC DNA]</scope>
    <source>
        <strain evidence="1 2">TNB23</strain>
    </source>
</reference>
<protein>
    <submittedName>
        <fullName evidence="1">Uncharacterized protein</fullName>
    </submittedName>
</protein>
<sequence length="60" mass="6920">MIFLRQAEDANAKKDIANSPAVLTKEFVAFIFKNSHQILDFIFTNIKCIYPLDKCKTNKL</sequence>
<proteinExistence type="predicted"/>
<comment type="caution">
    <text evidence="1">The sequence shown here is derived from an EMBL/GenBank/DDBJ whole genome shotgun (WGS) entry which is preliminary data.</text>
</comment>
<dbReference type="Proteomes" id="UP000274046">
    <property type="component" value="Unassembled WGS sequence"/>
</dbReference>
<dbReference type="EMBL" id="RBEE01000023">
    <property type="protein sequence ID" value="RNL52398.1"/>
    <property type="molecule type" value="Genomic_DNA"/>
</dbReference>
<evidence type="ECO:0000313" key="1">
    <source>
        <dbReference type="EMBL" id="RNL52398.1"/>
    </source>
</evidence>
<gene>
    <name evidence="1" type="ORF">D7004_12620</name>
</gene>
<organism evidence="1 2">
    <name type="scientific">Pedobacter jejuensis</name>
    <dbReference type="NCBI Taxonomy" id="1268550"/>
    <lineage>
        <taxon>Bacteria</taxon>
        <taxon>Pseudomonadati</taxon>
        <taxon>Bacteroidota</taxon>
        <taxon>Sphingobacteriia</taxon>
        <taxon>Sphingobacteriales</taxon>
        <taxon>Sphingobacteriaceae</taxon>
        <taxon>Pedobacter</taxon>
    </lineage>
</organism>
<name>A0A3N0BTP9_9SPHI</name>
<keyword evidence="2" id="KW-1185">Reference proteome</keyword>